<evidence type="ECO:0000256" key="3">
    <source>
        <dbReference type="SAM" id="Phobius"/>
    </source>
</evidence>
<dbReference type="STRING" id="867345.SAMN05421693_10253"/>
<keyword evidence="1" id="KW-0677">Repeat</keyword>
<feature type="transmembrane region" description="Helical" evidence="3">
    <location>
        <begin position="12"/>
        <end position="39"/>
    </location>
</feature>
<feature type="transmembrane region" description="Helical" evidence="3">
    <location>
        <begin position="368"/>
        <end position="385"/>
    </location>
</feature>
<dbReference type="PANTHER" id="PTHR44227:SF3">
    <property type="entry name" value="PROTEIN O-MANNOSYL-TRANSFERASE TMTC4"/>
    <property type="match status" value="1"/>
</dbReference>
<feature type="transmembrane region" description="Helical" evidence="3">
    <location>
        <begin position="339"/>
        <end position="362"/>
    </location>
</feature>
<feature type="transmembrane region" description="Helical" evidence="3">
    <location>
        <begin position="150"/>
        <end position="174"/>
    </location>
</feature>
<dbReference type="AlphaFoldDB" id="A0A1H8ZB78"/>
<protein>
    <recommendedName>
        <fullName evidence="6">Tetratricopeptide repeat-containing protein</fullName>
    </recommendedName>
</protein>
<keyword evidence="5" id="KW-1185">Reference proteome</keyword>
<accession>A0A1H8ZB78</accession>
<evidence type="ECO:0000313" key="4">
    <source>
        <dbReference type="EMBL" id="SEP61601.1"/>
    </source>
</evidence>
<keyword evidence="2" id="KW-0802">TPR repeat</keyword>
<feature type="transmembrane region" description="Helical" evidence="3">
    <location>
        <begin position="314"/>
        <end position="332"/>
    </location>
</feature>
<feature type="transmembrane region" description="Helical" evidence="3">
    <location>
        <begin position="233"/>
        <end position="251"/>
    </location>
</feature>
<gene>
    <name evidence="4" type="ORF">SAMN05421693_10253</name>
</gene>
<feature type="transmembrane region" description="Helical" evidence="3">
    <location>
        <begin position="206"/>
        <end position="221"/>
    </location>
</feature>
<evidence type="ECO:0008006" key="6">
    <source>
        <dbReference type="Google" id="ProtNLM"/>
    </source>
</evidence>
<dbReference type="InterPro" id="IPR052346">
    <property type="entry name" value="O-mannosyl-transferase_TMTC"/>
</dbReference>
<dbReference type="RefSeq" id="WP_143339633.1">
    <property type="nucleotide sequence ID" value="NZ_FOFO01000002.1"/>
</dbReference>
<dbReference type="SUPFAM" id="SSF48452">
    <property type="entry name" value="TPR-like"/>
    <property type="match status" value="1"/>
</dbReference>
<sequence length="654" mass="75411">MDNNLRLVGIRLSLFFFLVLSFFSIAFFYSLAMPGYFLFDDWPNLSGLSLISDLWSGLSFVSSGIAGPLGRPIALATFAFQADAWDGHPELMLGVNIFIHLSAFIGAFFLAAGLARFYYPKNDVLPWWIGLAVAVIWGLSPFLATTHLMIIQRMTSLSGLFLLCGLAAFVWAHLVDKRHRLWRWLLLFFGLGFGTLLSALSKENGALLPWLALIILWLWIPKEYYLRDRVSRSILLFLMILPAILLFFYLASRIPGILDNSYGPRRYFTPEERLLTQPLILLDYLRYLLFPKPIAVSPFMDHWPQSTGWFDPPSTIFAALFWPVLIGISIWLRKKAPYLLFGVLFFLVAHILESSFIGLEMYFAHRNYIPAFGLYFALVFFLFSVPQKFRRIVFIGLIGYILVFAGVLWQVTSGWNEKHINGEVWLNHNPNSIRGAQFLANRYLDQNDFFGAHHVIKRAVERHPDEPLLNFQLTDNCIHREMDFPETLQNVLNVLSSTPRYNPQVAFELLRISQEKNHSPLCELRDFNVLYSLIDALLSNPIYERRSGTSSMLYLAKAFVSSEINRFDQAVDYFVASFRSRPNIDVAFYGMGLMANIGDYDRVYHFLEEVRTSAPDSRLGREIWMHRLDEFEQIIRESERIDRERLSQGVEVGS</sequence>
<keyword evidence="3" id="KW-1133">Transmembrane helix</keyword>
<feature type="transmembrane region" description="Helical" evidence="3">
    <location>
        <begin position="97"/>
        <end position="118"/>
    </location>
</feature>
<proteinExistence type="predicted"/>
<evidence type="ECO:0000313" key="5">
    <source>
        <dbReference type="Proteomes" id="UP000199496"/>
    </source>
</evidence>
<dbReference type="Gene3D" id="1.25.40.10">
    <property type="entry name" value="Tetratricopeptide repeat domain"/>
    <property type="match status" value="1"/>
</dbReference>
<dbReference type="InterPro" id="IPR011990">
    <property type="entry name" value="TPR-like_helical_dom_sf"/>
</dbReference>
<organism evidence="4 5">
    <name type="scientific">Ectothiorhodospira magna</name>
    <dbReference type="NCBI Taxonomy" id="867345"/>
    <lineage>
        <taxon>Bacteria</taxon>
        <taxon>Pseudomonadati</taxon>
        <taxon>Pseudomonadota</taxon>
        <taxon>Gammaproteobacteria</taxon>
        <taxon>Chromatiales</taxon>
        <taxon>Ectothiorhodospiraceae</taxon>
        <taxon>Ectothiorhodospira</taxon>
    </lineage>
</organism>
<dbReference type="Proteomes" id="UP000199496">
    <property type="component" value="Unassembled WGS sequence"/>
</dbReference>
<feature type="transmembrane region" description="Helical" evidence="3">
    <location>
        <begin position="181"/>
        <end position="200"/>
    </location>
</feature>
<dbReference type="EMBL" id="FOFO01000002">
    <property type="protein sequence ID" value="SEP61601.1"/>
    <property type="molecule type" value="Genomic_DNA"/>
</dbReference>
<reference evidence="4 5" key="1">
    <citation type="submission" date="2016-10" db="EMBL/GenBank/DDBJ databases">
        <authorList>
            <person name="de Groot N.N."/>
        </authorList>
    </citation>
    <scope>NUCLEOTIDE SEQUENCE [LARGE SCALE GENOMIC DNA]</scope>
    <source>
        <strain evidence="4 5">B7-7</strain>
    </source>
</reference>
<evidence type="ECO:0000256" key="1">
    <source>
        <dbReference type="ARBA" id="ARBA00022737"/>
    </source>
</evidence>
<dbReference type="OrthoDB" id="8566379at2"/>
<feature type="transmembrane region" description="Helical" evidence="3">
    <location>
        <begin position="125"/>
        <end position="144"/>
    </location>
</feature>
<keyword evidence="3" id="KW-0472">Membrane</keyword>
<name>A0A1H8ZB78_9GAMM</name>
<feature type="transmembrane region" description="Helical" evidence="3">
    <location>
        <begin position="392"/>
        <end position="411"/>
    </location>
</feature>
<evidence type="ECO:0000256" key="2">
    <source>
        <dbReference type="ARBA" id="ARBA00022803"/>
    </source>
</evidence>
<dbReference type="PANTHER" id="PTHR44227">
    <property type="match status" value="1"/>
</dbReference>
<keyword evidence="3" id="KW-0812">Transmembrane</keyword>